<dbReference type="SUPFAM" id="SSF55785">
    <property type="entry name" value="PYP-like sensor domain (PAS domain)"/>
    <property type="match status" value="5"/>
</dbReference>
<dbReference type="InterPro" id="IPR001610">
    <property type="entry name" value="PAC"/>
</dbReference>
<dbReference type="FunFam" id="3.30.70.270:FF:000001">
    <property type="entry name" value="Diguanylate cyclase domain protein"/>
    <property type="match status" value="1"/>
</dbReference>
<organism evidence="4 5">
    <name type="scientific">Pararhodospirillum oryzae</name>
    <dbReference type="NCBI Taxonomy" id="478448"/>
    <lineage>
        <taxon>Bacteria</taxon>
        <taxon>Pseudomonadati</taxon>
        <taxon>Pseudomonadota</taxon>
        <taxon>Alphaproteobacteria</taxon>
        <taxon>Rhodospirillales</taxon>
        <taxon>Rhodospirillaceae</taxon>
        <taxon>Pararhodospirillum</taxon>
    </lineage>
</organism>
<dbReference type="PANTHER" id="PTHR44757">
    <property type="entry name" value="DIGUANYLATE CYCLASE DGCP"/>
    <property type="match status" value="1"/>
</dbReference>
<dbReference type="InterPro" id="IPR013767">
    <property type="entry name" value="PAS_fold"/>
</dbReference>
<gene>
    <name evidence="4" type="ORF">ROR02_29910</name>
</gene>
<evidence type="ECO:0000313" key="4">
    <source>
        <dbReference type="EMBL" id="GEO82860.1"/>
    </source>
</evidence>
<reference evidence="4 5" key="1">
    <citation type="submission" date="2019-07" db="EMBL/GenBank/DDBJ databases">
        <title>Whole genome shotgun sequence of Rhodospirillum oryzae NBRC 107573.</title>
        <authorList>
            <person name="Hosoyama A."/>
            <person name="Uohara A."/>
            <person name="Ohji S."/>
            <person name="Ichikawa N."/>
        </authorList>
    </citation>
    <scope>NUCLEOTIDE SEQUENCE [LARGE SCALE GENOMIC DNA]</scope>
    <source>
        <strain evidence="4 5">NBRC 107573</strain>
    </source>
</reference>
<dbReference type="PANTHER" id="PTHR44757:SF2">
    <property type="entry name" value="BIOFILM ARCHITECTURE MAINTENANCE PROTEIN MBAA"/>
    <property type="match status" value="1"/>
</dbReference>
<feature type="domain" description="PAS" evidence="1">
    <location>
        <begin position="271"/>
        <end position="323"/>
    </location>
</feature>
<feature type="domain" description="GGDEF" evidence="3">
    <location>
        <begin position="688"/>
        <end position="821"/>
    </location>
</feature>
<dbReference type="Gene3D" id="3.30.450.20">
    <property type="entry name" value="PAS domain"/>
    <property type="match status" value="4"/>
</dbReference>
<dbReference type="OrthoDB" id="7251575at2"/>
<dbReference type="NCBIfam" id="TIGR00229">
    <property type="entry name" value="sensory_box"/>
    <property type="match status" value="4"/>
</dbReference>
<feature type="domain" description="PAS" evidence="1">
    <location>
        <begin position="407"/>
        <end position="454"/>
    </location>
</feature>
<dbReference type="SMART" id="SM00091">
    <property type="entry name" value="PAS"/>
    <property type="match status" value="4"/>
</dbReference>
<dbReference type="Gene3D" id="3.30.70.270">
    <property type="match status" value="1"/>
</dbReference>
<dbReference type="InterPro" id="IPR000014">
    <property type="entry name" value="PAS"/>
</dbReference>
<comment type="caution">
    <text evidence="4">The sequence shown here is derived from an EMBL/GenBank/DDBJ whole genome shotgun (WGS) entry which is preliminary data.</text>
</comment>
<dbReference type="Proteomes" id="UP000321567">
    <property type="component" value="Unassembled WGS sequence"/>
</dbReference>
<dbReference type="PROSITE" id="PS50113">
    <property type="entry name" value="PAC"/>
    <property type="match status" value="2"/>
</dbReference>
<dbReference type="SMART" id="SM00267">
    <property type="entry name" value="GGDEF"/>
    <property type="match status" value="1"/>
</dbReference>
<feature type="domain" description="PAC" evidence="2">
    <location>
        <begin position="483"/>
        <end position="535"/>
    </location>
</feature>
<dbReference type="InterPro" id="IPR013656">
    <property type="entry name" value="PAS_4"/>
</dbReference>
<feature type="domain" description="PAS" evidence="1">
    <location>
        <begin position="170"/>
        <end position="219"/>
    </location>
</feature>
<dbReference type="AlphaFoldDB" id="A0A512HBU2"/>
<dbReference type="SMART" id="SM00086">
    <property type="entry name" value="PAC"/>
    <property type="match status" value="4"/>
</dbReference>
<dbReference type="GO" id="GO:0003824">
    <property type="term" value="F:catalytic activity"/>
    <property type="evidence" value="ECO:0007669"/>
    <property type="project" value="UniProtKB-ARBA"/>
</dbReference>
<dbReference type="PROSITE" id="PS50887">
    <property type="entry name" value="GGDEF"/>
    <property type="match status" value="1"/>
</dbReference>
<dbReference type="InterPro" id="IPR052155">
    <property type="entry name" value="Biofilm_reg_signaling"/>
</dbReference>
<evidence type="ECO:0000259" key="1">
    <source>
        <dbReference type="PROSITE" id="PS50112"/>
    </source>
</evidence>
<dbReference type="Pfam" id="PF08448">
    <property type="entry name" value="PAS_4"/>
    <property type="match status" value="1"/>
</dbReference>
<dbReference type="CDD" id="cd00130">
    <property type="entry name" value="PAS"/>
    <property type="match status" value="5"/>
</dbReference>
<protein>
    <recommendedName>
        <fullName evidence="6">Diguanylate cyclase</fullName>
    </recommendedName>
</protein>
<keyword evidence="5" id="KW-1185">Reference proteome</keyword>
<evidence type="ECO:0008006" key="6">
    <source>
        <dbReference type="Google" id="ProtNLM"/>
    </source>
</evidence>
<dbReference type="NCBIfam" id="TIGR00254">
    <property type="entry name" value="GGDEF"/>
    <property type="match status" value="1"/>
</dbReference>
<dbReference type="InterPro" id="IPR000160">
    <property type="entry name" value="GGDEF_dom"/>
</dbReference>
<dbReference type="Pfam" id="PF00990">
    <property type="entry name" value="GGDEF"/>
    <property type="match status" value="1"/>
</dbReference>
<dbReference type="InterPro" id="IPR029787">
    <property type="entry name" value="Nucleotide_cyclase"/>
</dbReference>
<accession>A0A512HBU2</accession>
<sequence>MSATQQTITPEAMAPLSSPVVREVVADLVSTMPGVLVCVCRDGLIVTVNEPGQCLLAGGKGTPGRDPAVIGRPFHDFLSPPYTTVIDSRLEVLLEEPTGLTLPLRCLDGSTLHLVVQARAARDEDGAPLVVLLGRDIRKQIKGVNALLAQQNRLARMVDLSFDLICLLRGSTITFLNRAGARMLGAPGGEALGRAFADFVCSDYRALFDEGLDRMLQEDELVPVRLQALGGQRLDVEMRVTRFREEAGECTMIEARDITARQQAAEGVRMREARLVGILAHVGEAVLTVGRDGLIASFNLAAERIFGVAAARVVGTDVETVLPGFTADFLRGGALAEGSTERQGRRPDGQAVPLALAVSRLVQGRDTVFVLVARDITGQKEAQEREQRHARELEARVEARTRDLRHVMRQNERILEAAGDGILGVDGIGRVRFANRAAGRLLGMDPSLLVGRALDEILLRADSGEAPPRALFDARMVGPGGEGFQEVMVVRHEGAPFPAEVARTALDDDDQAPAGWVVVVRDVSERHKAQAHLRLSNALFKNAAEGFAVCDRRGILHLVNPAFAEITGIEASALKDRSVADFLFGETLLLDSLLAAIEAGCRWDQELWSKRPDGSDYAVRVAGAPLPTSSPDEDGYAALILTDVTQRKRDEERIRHQANYDSLTALANRALFHDRLANAVAVALRSGWVLALLYIDLDGFKRINDTLGHAAGDQVLSETARRLLACARDSDTVARLGGDEFTLILTDLVDADDAQRVAQRVLVSLAAPFDVKGQVARISASVGIALLPMHALDAEHLLSRADKAMYQAKRAGKNTWRFPSGDEIPLPLPHDEDVLFLEEGRDPD</sequence>
<name>A0A512HBU2_9PROT</name>
<dbReference type="InterPro" id="IPR035965">
    <property type="entry name" value="PAS-like_dom_sf"/>
</dbReference>
<evidence type="ECO:0000313" key="5">
    <source>
        <dbReference type="Proteomes" id="UP000321567"/>
    </source>
</evidence>
<proteinExistence type="predicted"/>
<dbReference type="PROSITE" id="PS50112">
    <property type="entry name" value="PAS"/>
    <property type="match status" value="3"/>
</dbReference>
<dbReference type="RefSeq" id="WP_147164887.1">
    <property type="nucleotide sequence ID" value="NZ_BJZO01000121.1"/>
</dbReference>
<dbReference type="InterPro" id="IPR043128">
    <property type="entry name" value="Rev_trsase/Diguanyl_cyclase"/>
</dbReference>
<feature type="domain" description="PAC" evidence="2">
    <location>
        <begin position="338"/>
        <end position="388"/>
    </location>
</feature>
<dbReference type="EMBL" id="BJZO01000121">
    <property type="protein sequence ID" value="GEO82860.1"/>
    <property type="molecule type" value="Genomic_DNA"/>
</dbReference>
<dbReference type="CDD" id="cd01949">
    <property type="entry name" value="GGDEF"/>
    <property type="match status" value="1"/>
</dbReference>
<dbReference type="Pfam" id="PF00989">
    <property type="entry name" value="PAS"/>
    <property type="match status" value="1"/>
</dbReference>
<dbReference type="Pfam" id="PF13426">
    <property type="entry name" value="PAS_9"/>
    <property type="match status" value="2"/>
</dbReference>
<evidence type="ECO:0000259" key="2">
    <source>
        <dbReference type="PROSITE" id="PS50113"/>
    </source>
</evidence>
<evidence type="ECO:0000259" key="3">
    <source>
        <dbReference type="PROSITE" id="PS50887"/>
    </source>
</evidence>
<dbReference type="SUPFAM" id="SSF55073">
    <property type="entry name" value="Nucleotide cyclase"/>
    <property type="match status" value="1"/>
</dbReference>
<dbReference type="InterPro" id="IPR000700">
    <property type="entry name" value="PAS-assoc_C"/>
</dbReference>